<dbReference type="InterPro" id="IPR001878">
    <property type="entry name" value="Znf_CCHC"/>
</dbReference>
<organism evidence="4 5">
    <name type="scientific">Hevea brasiliensis</name>
    <name type="common">Para rubber tree</name>
    <name type="synonym">Siphonia brasiliensis</name>
    <dbReference type="NCBI Taxonomy" id="3981"/>
    <lineage>
        <taxon>Eukaryota</taxon>
        <taxon>Viridiplantae</taxon>
        <taxon>Streptophyta</taxon>
        <taxon>Embryophyta</taxon>
        <taxon>Tracheophyta</taxon>
        <taxon>Spermatophyta</taxon>
        <taxon>Magnoliopsida</taxon>
        <taxon>eudicotyledons</taxon>
        <taxon>Gunneridae</taxon>
        <taxon>Pentapetalae</taxon>
        <taxon>rosids</taxon>
        <taxon>fabids</taxon>
        <taxon>Malpighiales</taxon>
        <taxon>Euphorbiaceae</taxon>
        <taxon>Crotonoideae</taxon>
        <taxon>Micrandreae</taxon>
        <taxon>Hevea</taxon>
    </lineage>
</organism>
<dbReference type="AlphaFoldDB" id="A0A6A6MC21"/>
<dbReference type="InterPro" id="IPR036875">
    <property type="entry name" value="Znf_CCHC_sf"/>
</dbReference>
<dbReference type="Gene3D" id="4.10.60.10">
    <property type="entry name" value="Zinc finger, CCHC-type"/>
    <property type="match status" value="1"/>
</dbReference>
<dbReference type="PROSITE" id="PS50158">
    <property type="entry name" value="ZF_CCHC"/>
    <property type="match status" value="1"/>
</dbReference>
<dbReference type="PANTHER" id="PTHR35046:SF26">
    <property type="entry name" value="RNA-DIRECTED DNA POLYMERASE"/>
    <property type="match status" value="1"/>
</dbReference>
<comment type="caution">
    <text evidence="4">The sequence shown here is derived from an EMBL/GenBank/DDBJ whole genome shotgun (WGS) entry which is preliminary data.</text>
</comment>
<dbReference type="GO" id="GO:0008270">
    <property type="term" value="F:zinc ion binding"/>
    <property type="evidence" value="ECO:0007669"/>
    <property type="project" value="UniProtKB-KW"/>
</dbReference>
<feature type="domain" description="CCHC-type" evidence="3">
    <location>
        <begin position="123"/>
        <end position="138"/>
    </location>
</feature>
<dbReference type="EMBL" id="JAAGAX010000006">
    <property type="protein sequence ID" value="KAF2310457.1"/>
    <property type="molecule type" value="Genomic_DNA"/>
</dbReference>
<dbReference type="SMART" id="SM00343">
    <property type="entry name" value="ZnF_C2HC"/>
    <property type="match status" value="1"/>
</dbReference>
<reference evidence="4 5" key="1">
    <citation type="journal article" date="2020" name="Mol. Plant">
        <title>The Chromosome-Based Rubber Tree Genome Provides New Insights into Spurge Genome Evolution and Rubber Biosynthesis.</title>
        <authorList>
            <person name="Liu J."/>
            <person name="Shi C."/>
            <person name="Shi C.C."/>
            <person name="Li W."/>
            <person name="Zhang Q.J."/>
            <person name="Zhang Y."/>
            <person name="Li K."/>
            <person name="Lu H.F."/>
            <person name="Shi C."/>
            <person name="Zhu S.T."/>
            <person name="Xiao Z.Y."/>
            <person name="Nan H."/>
            <person name="Yue Y."/>
            <person name="Zhu X.G."/>
            <person name="Wu Y."/>
            <person name="Hong X.N."/>
            <person name="Fan G.Y."/>
            <person name="Tong Y."/>
            <person name="Zhang D."/>
            <person name="Mao C.L."/>
            <person name="Liu Y.L."/>
            <person name="Hao S.J."/>
            <person name="Liu W.Q."/>
            <person name="Lv M.Q."/>
            <person name="Zhang H.B."/>
            <person name="Liu Y."/>
            <person name="Hu-Tang G.R."/>
            <person name="Wang J.P."/>
            <person name="Wang J.H."/>
            <person name="Sun Y.H."/>
            <person name="Ni S.B."/>
            <person name="Chen W.B."/>
            <person name="Zhang X.C."/>
            <person name="Jiao Y.N."/>
            <person name="Eichler E.E."/>
            <person name="Li G.H."/>
            <person name="Liu X."/>
            <person name="Gao L.Z."/>
        </authorList>
    </citation>
    <scope>NUCLEOTIDE SEQUENCE [LARGE SCALE GENOMIC DNA]</scope>
    <source>
        <strain evidence="5">cv. GT1</strain>
        <tissue evidence="4">Leaf</tissue>
    </source>
</reference>
<keyword evidence="1" id="KW-0863">Zinc-finger</keyword>
<evidence type="ECO:0000313" key="5">
    <source>
        <dbReference type="Proteomes" id="UP000467840"/>
    </source>
</evidence>
<evidence type="ECO:0000256" key="1">
    <source>
        <dbReference type="PROSITE-ProRule" id="PRU00047"/>
    </source>
</evidence>
<keyword evidence="5" id="KW-1185">Reference proteome</keyword>
<evidence type="ECO:0000259" key="3">
    <source>
        <dbReference type="PROSITE" id="PS50158"/>
    </source>
</evidence>
<dbReference type="GO" id="GO:0003676">
    <property type="term" value="F:nucleic acid binding"/>
    <property type="evidence" value="ECO:0007669"/>
    <property type="project" value="InterPro"/>
</dbReference>
<accession>A0A6A6MC21</accession>
<gene>
    <name evidence="4" type="ORF">GH714_010908</name>
</gene>
<dbReference type="Proteomes" id="UP000467840">
    <property type="component" value="Chromosome 14"/>
</dbReference>
<dbReference type="PANTHER" id="PTHR35046">
    <property type="entry name" value="ZINC KNUCKLE (CCHC-TYPE) FAMILY PROTEIN"/>
    <property type="match status" value="1"/>
</dbReference>
<keyword evidence="1" id="KW-0862">Zinc</keyword>
<proteinExistence type="predicted"/>
<sequence>MVARGRGRGKGNQPQQVELAEMQRMIEDLTQAIQALQPTKKRVLCYGARKPICKTNWQNNLGAGHRYQTGQQNWKEAAVQNKTNKGATNVERSNKGKSIIPYGGQTNSGSSTVKEGINTQVQCFTCGEKGHTSFACPQRITEFEEQLDLFFMNMMRRYKETNVHPAQGETLMVRRVMTMTIKDDEEDWRRHSIFHTRVICGGKVCDLVIARGSMENIISTEVVEKLKLPTTKHPHHTRLTG</sequence>
<evidence type="ECO:0000313" key="4">
    <source>
        <dbReference type="EMBL" id="KAF2310457.1"/>
    </source>
</evidence>
<name>A0A6A6MC21_HEVBR</name>
<dbReference type="SUPFAM" id="SSF57756">
    <property type="entry name" value="Retrovirus zinc finger-like domains"/>
    <property type="match status" value="1"/>
</dbReference>
<dbReference type="Pfam" id="PF00098">
    <property type="entry name" value="zf-CCHC"/>
    <property type="match status" value="1"/>
</dbReference>
<protein>
    <recommendedName>
        <fullName evidence="3">CCHC-type domain-containing protein</fullName>
    </recommendedName>
</protein>
<feature type="region of interest" description="Disordered" evidence="2">
    <location>
        <begin position="84"/>
        <end position="107"/>
    </location>
</feature>
<keyword evidence="1" id="KW-0479">Metal-binding</keyword>
<evidence type="ECO:0000256" key="2">
    <source>
        <dbReference type="SAM" id="MobiDB-lite"/>
    </source>
</evidence>